<dbReference type="SMART" id="SM00181">
    <property type="entry name" value="EGF"/>
    <property type="match status" value="3"/>
</dbReference>
<dbReference type="InterPro" id="IPR000152">
    <property type="entry name" value="EGF-type_Asp/Asn_hydroxyl_site"/>
</dbReference>
<comment type="caution">
    <text evidence="14">Lacks conserved residue(s) required for the propagation of feature annotation.</text>
</comment>
<dbReference type="FunFam" id="3.30.200.20:FF:000043">
    <property type="entry name" value="Wall-associated receptor kinase 2"/>
    <property type="match status" value="1"/>
</dbReference>
<evidence type="ECO:0000256" key="3">
    <source>
        <dbReference type="ARBA" id="ARBA00022536"/>
    </source>
</evidence>
<dbReference type="Pfam" id="PF13947">
    <property type="entry name" value="GUB_WAK_bind"/>
    <property type="match status" value="1"/>
</dbReference>
<dbReference type="InterPro" id="IPR035979">
    <property type="entry name" value="RBD_domain_sf"/>
</dbReference>
<dbReference type="GO" id="GO:0005886">
    <property type="term" value="C:plasma membrane"/>
    <property type="evidence" value="ECO:0007669"/>
    <property type="project" value="TreeGrafter"/>
</dbReference>
<dbReference type="GO" id="GO:0005524">
    <property type="term" value="F:ATP binding"/>
    <property type="evidence" value="ECO:0007669"/>
    <property type="project" value="UniProtKB-UniRule"/>
</dbReference>
<sequence>MAFVSNFRRVISNGLTRTSLLSQVRDSSTLTTPRLFVSGLSRMTTDEKLKEAFSPFGQLLEANVITDRASGRSKGFGFVRYATIEDAERAQQGMNAKYLDGWVIFVDPAKPREPRPRPQPEPEASQTGFRVNKTVGWCENNKEDTAGVPIREFTEREKPRLLLVEYCHGIAVRYWHKGAIVSVEIPVAASRPVTKPRCKDRCGNVSIPYPFGISDGCFLDDWFKITCNDSFIPPKPVYASLIVSTISIPDGEMTTEVDIATNYIVNQNVSVDHESNAYLGKFTFSNTKNKLIDIGCNTAALYSVDTNGSVGGGCITICNTEKDIISNGFCNGIGCCETRIRAGISNYSASVGIPKNTSSEICSYGILVEENSFSFSTSYLKDFKRHGTGTVPAVVDWTIGSETCDAVRNSRSYACGPNTLCIPGNSVPGYRCNCKFGYAGNPYVTSITGGGCQDIDECNESSPCKNGDICRNTLGGYSCDCAPGKNLELNAQRLQVCTPDKGRLPVVVVVTLGTGVSLAIILLLGMGFWFYNRFEKRKQMKLKQKHFARNGGLLFKLKLTSNDGRVEKAAKIFVAEELEKITDNFNPSRIIGKGGFGTVFKGMLPDGEIVAIKKSTLVDTKQVDQFINEVVILSQINHRHIVKLLSCCLETQVPLLVYESVSSGTLSDHLHVEEVSDFGISRSAPIDTTHLTTLVQGTFGYLDPEYFHSSQFTDKSDVYSFGIVLLELLTAVSKIRHEAEKSLALYFIKSLKENRLSEILDARVLNEGDTDDVLVVAQLAKRCLKYVGKKRPTMKEASHSLEVKAEVPAAKTFKYVNEGMNYFGLVENNANYRPLKITNYPFRLCFFNTTPDSYILGLGIGNANSTSLMRWVWTANHARPVRNKAKLIFSQNGNLELVDTDGRVAWQTRTANKGVVDIKLLPNGNLVLVDRKGVFVWQSFDYPTNTLLVGQGLRLGSSGGASRLTNGAYSMVLDTEEVNLLFQSPLSSKPLRYYNLIRSGDGQLHNVTFNIAPAADGPDYSNELRLEYVNNYHGLSGTTQTKYNSTLSIYRLSSDGNLHIYTYYEKGRKDAWEETYTEFTSSWYAGECLLPEKCGTLGICENSQCVACPMPKGLMGWSKDCKPMNLPSCEVGAANVSYYRVDGVDHFFDTNNEGKGPMKIDECRKKCSNDCKCMAFFYRKDTSMCLLTVQLNTLIKAQDSSSAERVTYIKYVEQ</sequence>
<dbReference type="PANTHER" id="PTHR27005">
    <property type="entry name" value="WALL-ASSOCIATED RECEPTOR KINASE-LIKE 21"/>
    <property type="match status" value="1"/>
</dbReference>
<dbReference type="InterPro" id="IPR049883">
    <property type="entry name" value="NOTCH1_EGF-like"/>
</dbReference>
<dbReference type="STRING" id="3469.A0A4Y7KTG5"/>
<evidence type="ECO:0000256" key="10">
    <source>
        <dbReference type="ARBA" id="ARBA00022989"/>
    </source>
</evidence>
<dbReference type="SMART" id="SM00360">
    <property type="entry name" value="RRM"/>
    <property type="match status" value="1"/>
</dbReference>
<dbReference type="GO" id="GO:0030247">
    <property type="term" value="F:polysaccharide binding"/>
    <property type="evidence" value="ECO:0007669"/>
    <property type="project" value="InterPro"/>
</dbReference>
<keyword evidence="6" id="KW-0732">Signal</keyword>
<evidence type="ECO:0000256" key="13">
    <source>
        <dbReference type="ARBA" id="ARBA00023180"/>
    </source>
</evidence>
<feature type="domain" description="EGF-like" evidence="19">
    <location>
        <begin position="454"/>
        <end position="491"/>
    </location>
</feature>
<name>A0A4Y7KTG5_PAPSO</name>
<dbReference type="EMBL" id="CM010723">
    <property type="protein sequence ID" value="RZC76087.1"/>
    <property type="molecule type" value="Genomic_DNA"/>
</dbReference>
<keyword evidence="4" id="KW-0808">Transferase</keyword>
<dbReference type="PROSITE" id="PS50011">
    <property type="entry name" value="PROTEIN_KINASE_DOM"/>
    <property type="match status" value="1"/>
</dbReference>
<dbReference type="InterPro" id="IPR036426">
    <property type="entry name" value="Bulb-type_lectin_dom_sf"/>
</dbReference>
<dbReference type="InterPro" id="IPR001480">
    <property type="entry name" value="Bulb-type_lectin_dom"/>
</dbReference>
<evidence type="ECO:0008006" key="25">
    <source>
        <dbReference type="Google" id="ProtNLM"/>
    </source>
</evidence>
<keyword evidence="8" id="KW-0418">Kinase</keyword>
<dbReference type="InterPro" id="IPR025287">
    <property type="entry name" value="WAK_GUB"/>
</dbReference>
<feature type="domain" description="Bulb-type lectin" evidence="21">
    <location>
        <begin position="820"/>
        <end position="941"/>
    </location>
</feature>
<evidence type="ECO:0000256" key="11">
    <source>
        <dbReference type="ARBA" id="ARBA00023136"/>
    </source>
</evidence>
<dbReference type="InterPro" id="IPR000504">
    <property type="entry name" value="RRM_dom"/>
</dbReference>
<dbReference type="InterPro" id="IPR045274">
    <property type="entry name" value="WAK-like"/>
</dbReference>
<gene>
    <name evidence="23" type="ORF">C5167_000214</name>
</gene>
<evidence type="ECO:0000313" key="23">
    <source>
        <dbReference type="EMBL" id="RZC76087.1"/>
    </source>
</evidence>
<dbReference type="InterPro" id="IPR001881">
    <property type="entry name" value="EGF-like_Ca-bd_dom"/>
</dbReference>
<dbReference type="Pfam" id="PF08276">
    <property type="entry name" value="PAN_2"/>
    <property type="match status" value="1"/>
</dbReference>
<dbReference type="SUPFAM" id="SSF56112">
    <property type="entry name" value="Protein kinase-like (PK-like)"/>
    <property type="match status" value="1"/>
</dbReference>
<dbReference type="Gramene" id="RZC76087">
    <property type="protein sequence ID" value="RZC76087"/>
    <property type="gene ID" value="C5167_000214"/>
</dbReference>
<keyword evidence="10 17" id="KW-1133">Transmembrane helix</keyword>
<dbReference type="CDD" id="cd01098">
    <property type="entry name" value="PAN_AP_plant"/>
    <property type="match status" value="1"/>
</dbReference>
<dbReference type="FunFam" id="3.30.70.330:FF:000789">
    <property type="entry name" value="RNA binding protein"/>
    <property type="match status" value="1"/>
</dbReference>
<protein>
    <recommendedName>
        <fullName evidence="25">Non-specific serine/threonine protein kinase</fullName>
    </recommendedName>
</protein>
<keyword evidence="24" id="KW-1185">Reference proteome</keyword>
<feature type="transmembrane region" description="Helical" evidence="17">
    <location>
        <begin position="504"/>
        <end position="531"/>
    </location>
</feature>
<evidence type="ECO:0000256" key="17">
    <source>
        <dbReference type="SAM" id="Phobius"/>
    </source>
</evidence>
<evidence type="ECO:0000259" key="19">
    <source>
        <dbReference type="PROSITE" id="PS50026"/>
    </source>
</evidence>
<evidence type="ECO:0000256" key="7">
    <source>
        <dbReference type="ARBA" id="ARBA00022741"/>
    </source>
</evidence>
<dbReference type="InterPro" id="IPR018097">
    <property type="entry name" value="EGF_Ca-bd_CS"/>
</dbReference>
<evidence type="ECO:0000256" key="12">
    <source>
        <dbReference type="ARBA" id="ARBA00023157"/>
    </source>
</evidence>
<dbReference type="PROSITE" id="PS50948">
    <property type="entry name" value="PAN"/>
    <property type="match status" value="1"/>
</dbReference>
<keyword evidence="3 14" id="KW-0245">EGF-like domain</keyword>
<evidence type="ECO:0000259" key="21">
    <source>
        <dbReference type="PROSITE" id="PS50927"/>
    </source>
</evidence>
<evidence type="ECO:0000259" key="20">
    <source>
        <dbReference type="PROSITE" id="PS50102"/>
    </source>
</evidence>
<dbReference type="InterPro" id="IPR001245">
    <property type="entry name" value="Ser-Thr/Tyr_kinase_cat_dom"/>
</dbReference>
<feature type="domain" description="RRM" evidence="20">
    <location>
        <begin position="33"/>
        <end position="111"/>
    </location>
</feature>
<dbReference type="InterPro" id="IPR017441">
    <property type="entry name" value="Protein_kinase_ATP_BS"/>
</dbReference>
<evidence type="ECO:0000256" key="5">
    <source>
        <dbReference type="ARBA" id="ARBA00022692"/>
    </source>
</evidence>
<feature type="binding site" evidence="16">
    <location>
        <position position="614"/>
    </location>
    <ligand>
        <name>ATP</name>
        <dbReference type="ChEBI" id="CHEBI:30616"/>
    </ligand>
</feature>
<evidence type="ECO:0000313" key="24">
    <source>
        <dbReference type="Proteomes" id="UP000316621"/>
    </source>
</evidence>
<dbReference type="GO" id="GO:0005509">
    <property type="term" value="F:calcium ion binding"/>
    <property type="evidence" value="ECO:0007669"/>
    <property type="project" value="InterPro"/>
</dbReference>
<dbReference type="GO" id="GO:0003723">
    <property type="term" value="F:RNA binding"/>
    <property type="evidence" value="ECO:0007669"/>
    <property type="project" value="UniProtKB-UniRule"/>
</dbReference>
<feature type="domain" description="Protein kinase" evidence="18">
    <location>
        <begin position="585"/>
        <end position="802"/>
    </location>
</feature>
<keyword evidence="2" id="KW-0723">Serine/threonine-protein kinase</keyword>
<keyword evidence="5 17" id="KW-0812">Transmembrane</keyword>
<accession>A0A4Y7KTG5</accession>
<evidence type="ECO:0000256" key="15">
    <source>
        <dbReference type="PROSITE-ProRule" id="PRU00176"/>
    </source>
</evidence>
<dbReference type="SMART" id="SM00179">
    <property type="entry name" value="EGF_CA"/>
    <property type="match status" value="1"/>
</dbReference>
<dbReference type="Pfam" id="PF00076">
    <property type="entry name" value="RRM_1"/>
    <property type="match status" value="1"/>
</dbReference>
<keyword evidence="13" id="KW-0325">Glycoprotein</keyword>
<dbReference type="SUPFAM" id="SSF54928">
    <property type="entry name" value="RNA-binding domain, RBD"/>
    <property type="match status" value="1"/>
</dbReference>
<dbReference type="CDD" id="cd00054">
    <property type="entry name" value="EGF_CA"/>
    <property type="match status" value="1"/>
</dbReference>
<dbReference type="Pfam" id="PF07645">
    <property type="entry name" value="EGF_CA"/>
    <property type="match status" value="1"/>
</dbReference>
<dbReference type="InterPro" id="IPR000719">
    <property type="entry name" value="Prot_kinase_dom"/>
</dbReference>
<dbReference type="Pfam" id="PF01453">
    <property type="entry name" value="B_lectin"/>
    <property type="match status" value="1"/>
</dbReference>
<evidence type="ECO:0000256" key="4">
    <source>
        <dbReference type="ARBA" id="ARBA00022679"/>
    </source>
</evidence>
<evidence type="ECO:0000256" key="6">
    <source>
        <dbReference type="ARBA" id="ARBA00022729"/>
    </source>
</evidence>
<dbReference type="GO" id="GO:0007166">
    <property type="term" value="P:cell surface receptor signaling pathway"/>
    <property type="evidence" value="ECO:0007669"/>
    <property type="project" value="InterPro"/>
</dbReference>
<evidence type="ECO:0000259" key="22">
    <source>
        <dbReference type="PROSITE" id="PS50948"/>
    </source>
</evidence>
<organism evidence="23 24">
    <name type="scientific">Papaver somniferum</name>
    <name type="common">Opium poppy</name>
    <dbReference type="NCBI Taxonomy" id="3469"/>
    <lineage>
        <taxon>Eukaryota</taxon>
        <taxon>Viridiplantae</taxon>
        <taxon>Streptophyta</taxon>
        <taxon>Embryophyta</taxon>
        <taxon>Tracheophyta</taxon>
        <taxon>Spermatophyta</taxon>
        <taxon>Magnoliopsida</taxon>
        <taxon>Ranunculales</taxon>
        <taxon>Papaveraceae</taxon>
        <taxon>Papaveroideae</taxon>
        <taxon>Papaver</taxon>
    </lineage>
</organism>
<dbReference type="SUPFAM" id="SSF51110">
    <property type="entry name" value="alpha-D-mannose-specific plant lectins"/>
    <property type="match status" value="1"/>
</dbReference>
<dbReference type="SUPFAM" id="SSF57196">
    <property type="entry name" value="EGF/Laminin"/>
    <property type="match status" value="1"/>
</dbReference>
<evidence type="ECO:0000259" key="18">
    <source>
        <dbReference type="PROSITE" id="PS50011"/>
    </source>
</evidence>
<keyword evidence="11 17" id="KW-0472">Membrane</keyword>
<dbReference type="InterPro" id="IPR012677">
    <property type="entry name" value="Nucleotide-bd_a/b_plait_sf"/>
</dbReference>
<dbReference type="PROSITE" id="PS50102">
    <property type="entry name" value="RRM"/>
    <property type="match status" value="1"/>
</dbReference>
<dbReference type="Pfam" id="PF00069">
    <property type="entry name" value="Pkinase"/>
    <property type="match status" value="1"/>
</dbReference>
<dbReference type="Gene3D" id="3.30.200.20">
    <property type="entry name" value="Phosphorylase Kinase, domain 1"/>
    <property type="match status" value="1"/>
</dbReference>
<dbReference type="CDD" id="cd00028">
    <property type="entry name" value="B_lectin"/>
    <property type="match status" value="1"/>
</dbReference>
<evidence type="ECO:0000256" key="2">
    <source>
        <dbReference type="ARBA" id="ARBA00022527"/>
    </source>
</evidence>
<dbReference type="InterPro" id="IPR011009">
    <property type="entry name" value="Kinase-like_dom_sf"/>
</dbReference>
<dbReference type="GO" id="GO:0004674">
    <property type="term" value="F:protein serine/threonine kinase activity"/>
    <property type="evidence" value="ECO:0007669"/>
    <property type="project" value="UniProtKB-KW"/>
</dbReference>
<evidence type="ECO:0000256" key="16">
    <source>
        <dbReference type="PROSITE-ProRule" id="PRU10141"/>
    </source>
</evidence>
<dbReference type="SMART" id="SM00108">
    <property type="entry name" value="B_lectin"/>
    <property type="match status" value="1"/>
</dbReference>
<feature type="domain" description="Apple" evidence="22">
    <location>
        <begin position="1129"/>
        <end position="1212"/>
    </location>
</feature>
<dbReference type="PANTHER" id="PTHR27005:SF468">
    <property type="entry name" value="OS01G0310500 PROTEIN"/>
    <property type="match status" value="1"/>
</dbReference>
<reference evidence="23 24" key="1">
    <citation type="journal article" date="2018" name="Science">
        <title>The opium poppy genome and morphinan production.</title>
        <authorList>
            <person name="Guo L."/>
            <person name="Winzer T."/>
            <person name="Yang X."/>
            <person name="Li Y."/>
            <person name="Ning Z."/>
            <person name="He Z."/>
            <person name="Teodor R."/>
            <person name="Lu Y."/>
            <person name="Bowser T.A."/>
            <person name="Graham I.A."/>
            <person name="Ye K."/>
        </authorList>
    </citation>
    <scope>NUCLEOTIDE SEQUENCE [LARGE SCALE GENOMIC DNA]</scope>
    <source>
        <strain evidence="24">cv. HN1</strain>
        <tissue evidence="23">Leaves</tissue>
    </source>
</reference>
<dbReference type="AlphaFoldDB" id="A0A4Y7KTG5"/>
<evidence type="ECO:0000256" key="14">
    <source>
        <dbReference type="PROSITE-ProRule" id="PRU00076"/>
    </source>
</evidence>
<proteinExistence type="predicted"/>
<dbReference type="PROSITE" id="PS01187">
    <property type="entry name" value="EGF_CA"/>
    <property type="match status" value="1"/>
</dbReference>
<dbReference type="Gene3D" id="2.90.10.10">
    <property type="entry name" value="Bulb-type lectin domain"/>
    <property type="match status" value="1"/>
</dbReference>
<dbReference type="PROSITE" id="PS00010">
    <property type="entry name" value="ASX_HYDROXYL"/>
    <property type="match status" value="1"/>
</dbReference>
<keyword evidence="12" id="KW-1015">Disulfide bond</keyword>
<dbReference type="Gene3D" id="1.10.510.10">
    <property type="entry name" value="Transferase(Phosphotransferase) domain 1"/>
    <property type="match status" value="1"/>
</dbReference>
<evidence type="ECO:0000256" key="1">
    <source>
        <dbReference type="ARBA" id="ARBA00004479"/>
    </source>
</evidence>
<dbReference type="Gene3D" id="3.30.70.330">
    <property type="match status" value="1"/>
</dbReference>
<evidence type="ECO:0000256" key="9">
    <source>
        <dbReference type="ARBA" id="ARBA00022840"/>
    </source>
</evidence>
<dbReference type="PROSITE" id="PS50927">
    <property type="entry name" value="BULB_LECTIN"/>
    <property type="match status" value="1"/>
</dbReference>
<dbReference type="PROSITE" id="PS50026">
    <property type="entry name" value="EGF_3"/>
    <property type="match status" value="1"/>
</dbReference>
<dbReference type="Pfam" id="PF07714">
    <property type="entry name" value="PK_Tyr_Ser-Thr"/>
    <property type="match status" value="1"/>
</dbReference>
<dbReference type="PROSITE" id="PS00107">
    <property type="entry name" value="PROTEIN_KINASE_ATP"/>
    <property type="match status" value="1"/>
</dbReference>
<evidence type="ECO:0000256" key="8">
    <source>
        <dbReference type="ARBA" id="ARBA00022777"/>
    </source>
</evidence>
<dbReference type="InterPro" id="IPR000742">
    <property type="entry name" value="EGF"/>
</dbReference>
<dbReference type="Proteomes" id="UP000316621">
    <property type="component" value="Chromosome 9"/>
</dbReference>
<comment type="subcellular location">
    <subcellularLocation>
        <location evidence="1">Membrane</location>
        <topology evidence="1">Single-pass type I membrane protein</topology>
    </subcellularLocation>
</comment>
<keyword evidence="9 16" id="KW-0067">ATP-binding</keyword>
<dbReference type="InterPro" id="IPR003609">
    <property type="entry name" value="Pan_app"/>
</dbReference>
<keyword evidence="7 16" id="KW-0547">Nucleotide-binding</keyword>
<dbReference type="Gene3D" id="2.10.25.10">
    <property type="entry name" value="Laminin"/>
    <property type="match status" value="2"/>
</dbReference>
<keyword evidence="15" id="KW-0694">RNA-binding</keyword>